<accession>A0A517TEM2</accession>
<keyword evidence="2" id="KW-1185">Reference proteome</keyword>
<dbReference type="KEGG" id="chya:V22_40940"/>
<gene>
    <name evidence="1" type="ORF">V22_40940</name>
</gene>
<dbReference type="EMBL" id="CP036316">
    <property type="protein sequence ID" value="QDT66822.1"/>
    <property type="molecule type" value="Genomic_DNA"/>
</dbReference>
<dbReference type="AlphaFoldDB" id="A0A517TEM2"/>
<sequence>MRLGWSKWIPAFAGMTKLDSSCSFAITGVIAKRLDPLTPVLTLLFSQYQPKG</sequence>
<dbReference type="Proteomes" id="UP000319976">
    <property type="component" value="Chromosome"/>
</dbReference>
<protein>
    <submittedName>
        <fullName evidence="1">Uncharacterized protein</fullName>
    </submittedName>
</protein>
<evidence type="ECO:0000313" key="1">
    <source>
        <dbReference type="EMBL" id="QDT66822.1"/>
    </source>
</evidence>
<proteinExistence type="predicted"/>
<organism evidence="1 2">
    <name type="scientific">Calycomorphotria hydatis</name>
    <dbReference type="NCBI Taxonomy" id="2528027"/>
    <lineage>
        <taxon>Bacteria</taxon>
        <taxon>Pseudomonadati</taxon>
        <taxon>Planctomycetota</taxon>
        <taxon>Planctomycetia</taxon>
        <taxon>Planctomycetales</taxon>
        <taxon>Planctomycetaceae</taxon>
        <taxon>Calycomorphotria</taxon>
    </lineage>
</organism>
<evidence type="ECO:0000313" key="2">
    <source>
        <dbReference type="Proteomes" id="UP000319976"/>
    </source>
</evidence>
<reference evidence="1 2" key="1">
    <citation type="submission" date="2019-02" db="EMBL/GenBank/DDBJ databases">
        <title>Deep-cultivation of Planctomycetes and their phenomic and genomic characterization uncovers novel biology.</title>
        <authorList>
            <person name="Wiegand S."/>
            <person name="Jogler M."/>
            <person name="Boedeker C."/>
            <person name="Pinto D."/>
            <person name="Vollmers J."/>
            <person name="Rivas-Marin E."/>
            <person name="Kohn T."/>
            <person name="Peeters S.H."/>
            <person name="Heuer A."/>
            <person name="Rast P."/>
            <person name="Oberbeckmann S."/>
            <person name="Bunk B."/>
            <person name="Jeske O."/>
            <person name="Meyerdierks A."/>
            <person name="Storesund J.E."/>
            <person name="Kallscheuer N."/>
            <person name="Luecker S."/>
            <person name="Lage O.M."/>
            <person name="Pohl T."/>
            <person name="Merkel B.J."/>
            <person name="Hornburger P."/>
            <person name="Mueller R.-W."/>
            <person name="Bruemmer F."/>
            <person name="Labrenz M."/>
            <person name="Spormann A.M."/>
            <person name="Op den Camp H."/>
            <person name="Overmann J."/>
            <person name="Amann R."/>
            <person name="Jetten M.S.M."/>
            <person name="Mascher T."/>
            <person name="Medema M.H."/>
            <person name="Devos D.P."/>
            <person name="Kaster A.-K."/>
            <person name="Ovreas L."/>
            <person name="Rohde M."/>
            <person name="Galperin M.Y."/>
            <person name="Jogler C."/>
        </authorList>
    </citation>
    <scope>NUCLEOTIDE SEQUENCE [LARGE SCALE GENOMIC DNA]</scope>
    <source>
        <strain evidence="1 2">V22</strain>
    </source>
</reference>
<name>A0A517TEM2_9PLAN</name>